<dbReference type="PIRSF" id="PIRSF001267">
    <property type="entry name" value="Pyrophosphatase_GppA_Ppx"/>
    <property type="match status" value="1"/>
</dbReference>
<sequence>MPKRIAVIDIGSNSARLVIFQRTSRYGFHLIVQQKSRVRIGEGAYEAGGYLQPVGIRRAFGALHSFTHTLREYKVRKVHCVATSALRDAPNREAFLRVVRQRLGLQIRVIDGLKEARYGAVAALNLLPIREGVTVDIGGGSTDMALIREGRIVETVSLDLGTVRLKELFTDPGRSLKEARAYIRQRLETLPESFRSRLAVGIGGTARALARGVMLRSDYPFDKIHAFGYPLKEHKAYLKAIVEAPIERLPELYIKKNRFDTIREGTHIFLEVLRHLEAKEVLTSGVGVREGVFLHDLLRRDGLRFPPGINPSLRSIKDRFDLLKLPEGNKQRIGRKLFEAITDRYPSTPEHRRLLADALSLSNIGKMLTIYKEHQHAFYIAMQELNFGFTHSQMLTIALLMRSKGDSLYYKPLYRRYKPLLPAKEVIKWLSFAYTLTLILHENSSRAEIDFTWSGNTLRIRSDRPLYLAHEEIANLQTPKGISVELLDGWEASCSGEIDEVT</sequence>
<dbReference type="SUPFAM" id="SSF109604">
    <property type="entry name" value="HD-domain/PDEase-like"/>
    <property type="match status" value="1"/>
</dbReference>
<dbReference type="EMBL" id="DRNO01000258">
    <property type="protein sequence ID" value="HFC03973.1"/>
    <property type="molecule type" value="Genomic_DNA"/>
</dbReference>
<feature type="non-terminal residue" evidence="3">
    <location>
        <position position="502"/>
    </location>
</feature>
<proteinExistence type="predicted"/>
<evidence type="ECO:0000313" key="3">
    <source>
        <dbReference type="EMBL" id="HFC03973.1"/>
    </source>
</evidence>
<dbReference type="InterPro" id="IPR043129">
    <property type="entry name" value="ATPase_NBD"/>
</dbReference>
<dbReference type="InterPro" id="IPR050273">
    <property type="entry name" value="GppA/Ppx_hydrolase"/>
</dbReference>
<keyword evidence="1" id="KW-0378">Hydrolase</keyword>
<dbReference type="CDD" id="cd24052">
    <property type="entry name" value="ASKHA_NBD_HpPPX-GppA-like"/>
    <property type="match status" value="1"/>
</dbReference>
<organism evidence="3">
    <name type="scientific">Nitratifractor salsuginis</name>
    <dbReference type="NCBI Taxonomy" id="269261"/>
    <lineage>
        <taxon>Bacteria</taxon>
        <taxon>Pseudomonadati</taxon>
        <taxon>Campylobacterota</taxon>
        <taxon>Epsilonproteobacteria</taxon>
        <taxon>Campylobacterales</taxon>
        <taxon>Sulfurovaceae</taxon>
        <taxon>Nitratifractor</taxon>
    </lineage>
</organism>
<dbReference type="PANTHER" id="PTHR30005:SF0">
    <property type="entry name" value="RETROGRADE REGULATION PROTEIN 2"/>
    <property type="match status" value="1"/>
</dbReference>
<reference evidence="3" key="1">
    <citation type="journal article" date="2020" name="mSystems">
        <title>Genome- and Community-Level Interaction Insights into Carbon Utilization and Element Cycling Functions of Hydrothermarchaeota in Hydrothermal Sediment.</title>
        <authorList>
            <person name="Zhou Z."/>
            <person name="Liu Y."/>
            <person name="Xu W."/>
            <person name="Pan J."/>
            <person name="Luo Z.H."/>
            <person name="Li M."/>
        </authorList>
    </citation>
    <scope>NUCLEOTIDE SEQUENCE [LARGE SCALE GENOMIC DNA]</scope>
    <source>
        <strain evidence="3">HyVt-513</strain>
    </source>
</reference>
<protein>
    <submittedName>
        <fullName evidence="3">Ppx/GppA family phosphatase</fullName>
    </submittedName>
</protein>
<dbReference type="AlphaFoldDB" id="A0A7V2WLW2"/>
<feature type="domain" description="Ppx/GppA phosphatase N-terminal" evidence="2">
    <location>
        <begin position="19"/>
        <end position="299"/>
    </location>
</feature>
<dbReference type="Proteomes" id="UP000885722">
    <property type="component" value="Unassembled WGS sequence"/>
</dbReference>
<accession>A0A7V2WLW2</accession>
<dbReference type="InterPro" id="IPR003695">
    <property type="entry name" value="Ppx_GppA_N"/>
</dbReference>
<dbReference type="SUPFAM" id="SSF53067">
    <property type="entry name" value="Actin-like ATPase domain"/>
    <property type="match status" value="2"/>
</dbReference>
<dbReference type="PANTHER" id="PTHR30005">
    <property type="entry name" value="EXOPOLYPHOSPHATASE"/>
    <property type="match status" value="1"/>
</dbReference>
<dbReference type="Gene3D" id="3.30.420.40">
    <property type="match status" value="1"/>
</dbReference>
<comment type="caution">
    <text evidence="3">The sequence shown here is derived from an EMBL/GenBank/DDBJ whole genome shotgun (WGS) entry which is preliminary data.</text>
</comment>
<evidence type="ECO:0000259" key="2">
    <source>
        <dbReference type="Pfam" id="PF02541"/>
    </source>
</evidence>
<name>A0A7V2WLW2_9BACT</name>
<gene>
    <name evidence="3" type="ORF">ENJ74_03790</name>
</gene>
<dbReference type="Gene3D" id="1.10.3210.10">
    <property type="entry name" value="Hypothetical protein af1432"/>
    <property type="match status" value="1"/>
</dbReference>
<dbReference type="GO" id="GO:0016462">
    <property type="term" value="F:pyrophosphatase activity"/>
    <property type="evidence" value="ECO:0007669"/>
    <property type="project" value="TreeGrafter"/>
</dbReference>
<dbReference type="Gene3D" id="3.30.420.150">
    <property type="entry name" value="Exopolyphosphatase. Domain 2"/>
    <property type="match status" value="1"/>
</dbReference>
<dbReference type="InterPro" id="IPR030673">
    <property type="entry name" value="PyroPPase_GppA_Ppx"/>
</dbReference>
<evidence type="ECO:0000256" key="1">
    <source>
        <dbReference type="ARBA" id="ARBA00022801"/>
    </source>
</evidence>
<dbReference type="Pfam" id="PF02541">
    <property type="entry name" value="Ppx-GppA"/>
    <property type="match status" value="1"/>
</dbReference>